<protein>
    <submittedName>
        <fullName evidence="2">Xylose isomerase</fullName>
    </submittedName>
</protein>
<dbReference type="RefSeq" id="WP_126553722.1">
    <property type="nucleotide sequence ID" value="NZ_BIFS01000001.1"/>
</dbReference>
<dbReference type="Gene3D" id="3.20.20.150">
    <property type="entry name" value="Divalent-metal-dependent TIM barrel enzymes"/>
    <property type="match status" value="1"/>
</dbReference>
<evidence type="ECO:0000313" key="2">
    <source>
        <dbReference type="EMBL" id="GCE21810.1"/>
    </source>
</evidence>
<sequence length="279" mass="31026">MIRLSAFADEISPDLNEQIAVLQSENIHYIDLRSVWQVNVLDLSDQQIQDIKQTLTAGGIGVAAVGSPIGKVPIDSSFADHLERFDRAIAVAKALDTQYIRIFSFYAPVKEEAGSSNPAAYRDEVISHLQEMTRRARAAGVQLIHENEKAIYGDTIARNVDLLKSINDEHFRSVLDPANYLQCDQVPYPDAYEATKPWLEYVHVKDVRPDGSMAVAGEGASDWAAILQRLRQDGYDGFIALEPHLAAAGQYQGFSGPDLFRSASQALQTLLRKMDWSYN</sequence>
<proteinExistence type="predicted"/>
<dbReference type="InterPro" id="IPR050312">
    <property type="entry name" value="IolE/XylAMocC-like"/>
</dbReference>
<dbReference type="OrthoDB" id="9815124at2"/>
<dbReference type="PANTHER" id="PTHR12110">
    <property type="entry name" value="HYDROXYPYRUVATE ISOMERASE"/>
    <property type="match status" value="1"/>
</dbReference>
<name>A0A402ART3_9CHLR</name>
<dbReference type="AlphaFoldDB" id="A0A402ART3"/>
<dbReference type="GO" id="GO:0016853">
    <property type="term" value="F:isomerase activity"/>
    <property type="evidence" value="ECO:0007669"/>
    <property type="project" value="UniProtKB-KW"/>
</dbReference>
<organism evidence="2 3">
    <name type="scientific">Dictyobacter kobayashii</name>
    <dbReference type="NCBI Taxonomy" id="2014872"/>
    <lineage>
        <taxon>Bacteria</taxon>
        <taxon>Bacillati</taxon>
        <taxon>Chloroflexota</taxon>
        <taxon>Ktedonobacteria</taxon>
        <taxon>Ktedonobacterales</taxon>
        <taxon>Dictyobacteraceae</taxon>
        <taxon>Dictyobacter</taxon>
    </lineage>
</organism>
<evidence type="ECO:0000313" key="3">
    <source>
        <dbReference type="Proteomes" id="UP000287188"/>
    </source>
</evidence>
<dbReference type="Pfam" id="PF01261">
    <property type="entry name" value="AP_endonuc_2"/>
    <property type="match status" value="1"/>
</dbReference>
<dbReference type="InterPro" id="IPR036237">
    <property type="entry name" value="Xyl_isomerase-like_sf"/>
</dbReference>
<dbReference type="Proteomes" id="UP000287188">
    <property type="component" value="Unassembled WGS sequence"/>
</dbReference>
<comment type="caution">
    <text evidence="2">The sequence shown here is derived from an EMBL/GenBank/DDBJ whole genome shotgun (WGS) entry which is preliminary data.</text>
</comment>
<dbReference type="SUPFAM" id="SSF51658">
    <property type="entry name" value="Xylose isomerase-like"/>
    <property type="match status" value="1"/>
</dbReference>
<keyword evidence="3" id="KW-1185">Reference proteome</keyword>
<gene>
    <name evidence="2" type="ORF">KDK_56100</name>
</gene>
<feature type="domain" description="Xylose isomerase-like TIM barrel" evidence="1">
    <location>
        <begin position="37"/>
        <end position="244"/>
    </location>
</feature>
<evidence type="ECO:0000259" key="1">
    <source>
        <dbReference type="Pfam" id="PF01261"/>
    </source>
</evidence>
<keyword evidence="2" id="KW-0413">Isomerase</keyword>
<dbReference type="InterPro" id="IPR013022">
    <property type="entry name" value="Xyl_isomerase-like_TIM-brl"/>
</dbReference>
<accession>A0A402ART3</accession>
<reference evidence="3" key="1">
    <citation type="submission" date="2018-12" db="EMBL/GenBank/DDBJ databases">
        <title>Tengunoibacter tsumagoiensis gen. nov., sp. nov., Dictyobacter kobayashii sp. nov., D. alpinus sp. nov., and D. joshuensis sp. nov. and description of Dictyobacteraceae fam. nov. within the order Ktedonobacterales isolated from Tengu-no-mugimeshi.</title>
        <authorList>
            <person name="Wang C.M."/>
            <person name="Zheng Y."/>
            <person name="Sakai Y."/>
            <person name="Toyoda A."/>
            <person name="Minakuchi Y."/>
            <person name="Abe K."/>
            <person name="Yokota A."/>
            <person name="Yabe S."/>
        </authorList>
    </citation>
    <scope>NUCLEOTIDE SEQUENCE [LARGE SCALE GENOMIC DNA]</scope>
    <source>
        <strain evidence="3">Uno11</strain>
    </source>
</reference>
<dbReference type="PANTHER" id="PTHR12110:SF41">
    <property type="entry name" value="INOSOSE DEHYDRATASE"/>
    <property type="match status" value="1"/>
</dbReference>
<dbReference type="EMBL" id="BIFS01000001">
    <property type="protein sequence ID" value="GCE21810.1"/>
    <property type="molecule type" value="Genomic_DNA"/>
</dbReference>